<dbReference type="GO" id="GO:0050661">
    <property type="term" value="F:NADP binding"/>
    <property type="evidence" value="ECO:0007669"/>
    <property type="project" value="InterPro"/>
</dbReference>
<dbReference type="Proteomes" id="UP000663525">
    <property type="component" value="Chromosome"/>
</dbReference>
<gene>
    <name evidence="8 18" type="primary">hemA</name>
    <name evidence="18" type="ORF">HSR121_1280</name>
</gene>
<evidence type="ECO:0000256" key="2">
    <source>
        <dbReference type="ARBA" id="ARBA00005916"/>
    </source>
</evidence>
<reference evidence="18" key="1">
    <citation type="submission" date="2020-11" db="EMBL/GenBank/DDBJ databases">
        <title>Carbohydrate-dependent, anaerobic sulfur respiration: A novel catabolism in halophilic archaea.</title>
        <authorList>
            <person name="Sorokin D.Y."/>
            <person name="Messina E."/>
            <person name="Smedile F."/>
            <person name="La Cono V."/>
            <person name="Hallsworth J.E."/>
            <person name="Yakimov M.M."/>
        </authorList>
    </citation>
    <scope>NUCLEOTIDE SEQUENCE</scope>
    <source>
        <strain evidence="18">HSR12-1</strain>
    </source>
</reference>
<evidence type="ECO:0000256" key="14">
    <source>
        <dbReference type="SAM" id="MobiDB-lite"/>
    </source>
</evidence>
<dbReference type="GeneID" id="68854890"/>
<dbReference type="Pfam" id="PF01488">
    <property type="entry name" value="Shikimate_DH"/>
    <property type="match status" value="1"/>
</dbReference>
<evidence type="ECO:0000256" key="4">
    <source>
        <dbReference type="ARBA" id="ARBA00022857"/>
    </source>
</evidence>
<keyword evidence="6 8" id="KW-0627">Porphyrin biosynthesis</keyword>
<feature type="binding site" evidence="8 10">
    <location>
        <position position="105"/>
    </location>
    <ligand>
        <name>substrate</name>
    </ligand>
</feature>
<dbReference type="HAMAP" id="MF_00087">
    <property type="entry name" value="Glu_tRNA_reductase"/>
    <property type="match status" value="1"/>
</dbReference>
<keyword evidence="5 8" id="KW-0560">Oxidoreductase</keyword>
<evidence type="ECO:0000313" key="18">
    <source>
        <dbReference type="EMBL" id="QSG05626.1"/>
    </source>
</evidence>
<evidence type="ECO:0000256" key="6">
    <source>
        <dbReference type="ARBA" id="ARBA00023244"/>
    </source>
</evidence>
<dbReference type="PIRSF" id="PIRSF000445">
    <property type="entry name" value="4pyrrol_synth_GluRdtase"/>
    <property type="match status" value="1"/>
</dbReference>
<evidence type="ECO:0000256" key="11">
    <source>
        <dbReference type="PIRSR" id="PIRSR000445-3"/>
    </source>
</evidence>
<dbReference type="SUPFAM" id="SSF69075">
    <property type="entry name" value="Glutamyl tRNA-reductase dimerization domain"/>
    <property type="match status" value="1"/>
</dbReference>
<feature type="region of interest" description="Disordered" evidence="14">
    <location>
        <begin position="408"/>
        <end position="444"/>
    </location>
</feature>
<feature type="domain" description="Tetrapyrrole biosynthesis glutamyl-tRNA reductase dimerisation" evidence="15">
    <location>
        <begin position="312"/>
        <end position="408"/>
    </location>
</feature>
<evidence type="ECO:0000313" key="19">
    <source>
        <dbReference type="Proteomes" id="UP000663525"/>
    </source>
</evidence>
<dbReference type="InterPro" id="IPR015896">
    <property type="entry name" value="4pyrrol_synth_GluRdtase_dimer"/>
</dbReference>
<dbReference type="InterPro" id="IPR015895">
    <property type="entry name" value="4pyrrol_synth_GluRdtase_N"/>
</dbReference>
<evidence type="ECO:0000259" key="17">
    <source>
        <dbReference type="Pfam" id="PF05201"/>
    </source>
</evidence>
<dbReference type="SUPFAM" id="SSF51735">
    <property type="entry name" value="NAD(P)-binding Rossmann-fold domains"/>
    <property type="match status" value="1"/>
</dbReference>
<dbReference type="FunFam" id="3.30.460.30:FF:000001">
    <property type="entry name" value="Glutamyl-tRNA reductase"/>
    <property type="match status" value="1"/>
</dbReference>
<comment type="function">
    <text evidence="8">Catalyzes the NADPH-dependent reduction of glutamyl-tRNA(Glu) to glutamate 1-semialdehyde (GSA).</text>
</comment>
<feature type="binding site" evidence="8 10">
    <location>
        <begin position="110"/>
        <end position="112"/>
    </location>
    <ligand>
        <name>substrate</name>
    </ligand>
</feature>
<comment type="domain">
    <text evidence="8">Possesses an unusual extended V-shaped dimeric structure with each monomer consisting of three distinct domains arranged along a curved 'spinal' alpha-helix. The N-terminal catalytic domain specifically recognizes the glutamate moiety of the substrate. The second domain is the NADPH-binding domain, and the third C-terminal domain is responsible for dimerization.</text>
</comment>
<feature type="site" description="Important for activity" evidence="8 12">
    <location>
        <position position="95"/>
    </location>
</feature>
<dbReference type="Gene3D" id="3.30.460.30">
    <property type="entry name" value="Glutamyl-tRNA reductase, N-terminal domain"/>
    <property type="match status" value="1"/>
</dbReference>
<comment type="catalytic activity">
    <reaction evidence="7 8 13">
        <text>(S)-4-amino-5-oxopentanoate + tRNA(Glu) + NADP(+) = L-glutamyl-tRNA(Glu) + NADPH + H(+)</text>
        <dbReference type="Rhea" id="RHEA:12344"/>
        <dbReference type="Rhea" id="RHEA-COMP:9663"/>
        <dbReference type="Rhea" id="RHEA-COMP:9680"/>
        <dbReference type="ChEBI" id="CHEBI:15378"/>
        <dbReference type="ChEBI" id="CHEBI:57501"/>
        <dbReference type="ChEBI" id="CHEBI:57783"/>
        <dbReference type="ChEBI" id="CHEBI:58349"/>
        <dbReference type="ChEBI" id="CHEBI:78442"/>
        <dbReference type="ChEBI" id="CHEBI:78520"/>
        <dbReference type="EC" id="1.2.1.70"/>
    </reaction>
</comment>
<dbReference type="PROSITE" id="PS00747">
    <property type="entry name" value="GLUTR"/>
    <property type="match status" value="1"/>
</dbReference>
<dbReference type="Gene3D" id="3.40.50.720">
    <property type="entry name" value="NAD(P)-binding Rossmann-like Domain"/>
    <property type="match status" value="1"/>
</dbReference>
<evidence type="ECO:0000256" key="12">
    <source>
        <dbReference type="PIRSR" id="PIRSR000445-4"/>
    </source>
</evidence>
<dbReference type="InterPro" id="IPR000343">
    <property type="entry name" value="4pyrrol_synth_GluRdtase"/>
</dbReference>
<dbReference type="InterPro" id="IPR036343">
    <property type="entry name" value="GluRdtase_N_sf"/>
</dbReference>
<dbReference type="EC" id="1.2.1.70" evidence="3 8"/>
<dbReference type="GO" id="GO:0008883">
    <property type="term" value="F:glutamyl-tRNA reductase activity"/>
    <property type="evidence" value="ECO:0007669"/>
    <property type="project" value="UniProtKB-UniRule"/>
</dbReference>
<evidence type="ECO:0000259" key="16">
    <source>
        <dbReference type="Pfam" id="PF01488"/>
    </source>
</evidence>
<dbReference type="PANTHER" id="PTHR43013:SF1">
    <property type="entry name" value="GLUTAMYL-TRNA REDUCTASE"/>
    <property type="match status" value="1"/>
</dbReference>
<evidence type="ECO:0000256" key="1">
    <source>
        <dbReference type="ARBA" id="ARBA00005059"/>
    </source>
</evidence>
<protein>
    <recommendedName>
        <fullName evidence="3 8">Glutamyl-tRNA reductase</fullName>
        <shortName evidence="8">GluTR</shortName>
        <ecNumber evidence="3 8">1.2.1.70</ecNumber>
    </recommendedName>
</protein>
<dbReference type="RefSeq" id="WP_229115449.1">
    <property type="nucleotide sequence ID" value="NZ_CP064787.1"/>
</dbReference>
<dbReference type="InterPro" id="IPR018214">
    <property type="entry name" value="GluRdtase_CS"/>
</dbReference>
<evidence type="ECO:0000256" key="7">
    <source>
        <dbReference type="ARBA" id="ARBA00047464"/>
    </source>
</evidence>
<evidence type="ECO:0000256" key="9">
    <source>
        <dbReference type="PIRSR" id="PIRSR000445-1"/>
    </source>
</evidence>
<dbReference type="SUPFAM" id="SSF69742">
    <property type="entry name" value="Glutamyl tRNA-reductase catalytic, N-terminal domain"/>
    <property type="match status" value="1"/>
</dbReference>
<evidence type="ECO:0000256" key="3">
    <source>
        <dbReference type="ARBA" id="ARBA00012970"/>
    </source>
</evidence>
<organism evidence="18 19">
    <name type="scientific">Halapricum desulfuricans</name>
    <dbReference type="NCBI Taxonomy" id="2841257"/>
    <lineage>
        <taxon>Archaea</taxon>
        <taxon>Methanobacteriati</taxon>
        <taxon>Methanobacteriota</taxon>
        <taxon>Stenosarchaea group</taxon>
        <taxon>Halobacteria</taxon>
        <taxon>Halobacteriales</taxon>
        <taxon>Haloarculaceae</taxon>
        <taxon>Halapricum</taxon>
    </lineage>
</organism>
<comment type="similarity">
    <text evidence="2 8 13">Belongs to the glutamyl-tRNA reductase family.</text>
</comment>
<evidence type="ECO:0000259" key="15">
    <source>
        <dbReference type="Pfam" id="PF00745"/>
    </source>
</evidence>
<evidence type="ECO:0000256" key="8">
    <source>
        <dbReference type="HAMAP-Rule" id="MF_00087"/>
    </source>
</evidence>
<feature type="domain" description="Quinate/shikimate 5-dehydrogenase/glutamyl-tRNA reductase" evidence="16">
    <location>
        <begin position="172"/>
        <end position="298"/>
    </location>
</feature>
<feature type="binding site" evidence="8 10">
    <location>
        <begin position="52"/>
        <end position="55"/>
    </location>
    <ligand>
        <name>substrate</name>
    </ligand>
</feature>
<feature type="binding site" evidence="8 10">
    <location>
        <position position="116"/>
    </location>
    <ligand>
        <name>substrate</name>
    </ligand>
</feature>
<comment type="pathway">
    <text evidence="1 8 13">Porphyrin-containing compound metabolism; protoporphyrin-IX biosynthesis; 5-aminolevulinate from L-glutamyl-tRNA(Glu): step 1/2.</text>
</comment>
<evidence type="ECO:0000256" key="5">
    <source>
        <dbReference type="ARBA" id="ARBA00023002"/>
    </source>
</evidence>
<dbReference type="CDD" id="cd05213">
    <property type="entry name" value="NAD_bind_Glutamyl_tRNA_reduct"/>
    <property type="match status" value="1"/>
</dbReference>
<keyword evidence="4 8" id="KW-0521">NADP</keyword>
<dbReference type="EMBL" id="CP064787">
    <property type="protein sequence ID" value="QSG05626.1"/>
    <property type="molecule type" value="Genomic_DNA"/>
</dbReference>
<accession>A0A897N5J1</accession>
<dbReference type="AlphaFoldDB" id="A0A897N5J1"/>
<dbReference type="GO" id="GO:0019353">
    <property type="term" value="P:protoporphyrinogen IX biosynthetic process from glutamate"/>
    <property type="evidence" value="ECO:0007669"/>
    <property type="project" value="TreeGrafter"/>
</dbReference>
<dbReference type="InterPro" id="IPR036453">
    <property type="entry name" value="GluRdtase_dimer_dom_sf"/>
</dbReference>
<sequence length="444" mass="47584">MTRATGVITGVSVSHRQADVREIESAATTDQRAAVDRLLEEGPVTEAFALQTCNRVEAYVVTDSADAGRAVLKEYAAEIPDSITEWLDHEASLRHLMRVAAGLESLVIGEDQIIGQVRDAYEDARSVGGIGPVLESAITKAIHVGERARSETAINEGVVSVGSAAVELAAGEHDLEGATATVIGAGEMATLAAKALDARTDVGRLFVVNRTVEHAERVLDSVSVGGDSLHMDDLEQAVTAADIVISATGTAEPVVDSELLAGTGETVVLDLARPRDIPERVSQLSDVTRYDLDALKSVTEETRAQRRDAALEVEQLIEEAFGELLTQYKRKRADEVISAMYEGAERHKAAELQKAFAKLDLDEGEREVVESMADAIVNKLLAPPTSGLRDAAEDDDWSTINTALRLFDPSLDGETPPIEEFVADAPGSETERELPPAVQDRLDD</sequence>
<feature type="compositionally biased region" description="Basic and acidic residues" evidence="14">
    <location>
        <begin position="429"/>
        <end position="444"/>
    </location>
</feature>
<dbReference type="PANTHER" id="PTHR43013">
    <property type="entry name" value="GLUTAMYL-TRNA REDUCTASE"/>
    <property type="match status" value="1"/>
</dbReference>
<dbReference type="Pfam" id="PF05201">
    <property type="entry name" value="GlutR_N"/>
    <property type="match status" value="1"/>
</dbReference>
<dbReference type="NCBIfam" id="TIGR01035">
    <property type="entry name" value="hemA"/>
    <property type="match status" value="1"/>
</dbReference>
<feature type="domain" description="Glutamyl-tRNA reductase N-terminal" evidence="17">
    <location>
        <begin position="11"/>
        <end position="152"/>
    </location>
</feature>
<name>A0A897N5J1_9EURY</name>
<comment type="subunit">
    <text evidence="8">Homodimer.</text>
</comment>
<dbReference type="Pfam" id="PF00745">
    <property type="entry name" value="GlutR_dimer"/>
    <property type="match status" value="1"/>
</dbReference>
<feature type="active site" description="Nucleophile" evidence="8 9">
    <location>
        <position position="53"/>
    </location>
</feature>
<comment type="miscellaneous">
    <text evidence="8">During catalysis, the active site Cys acts as a nucleophile attacking the alpha-carbonyl group of tRNA-bound glutamate with the formation of a thioester intermediate between enzyme and glutamate, and the concomitant release of tRNA(Glu). The thioester intermediate is finally reduced by direct hydride transfer from NADPH, to form the product GSA.</text>
</comment>
<evidence type="ECO:0000256" key="10">
    <source>
        <dbReference type="PIRSR" id="PIRSR000445-2"/>
    </source>
</evidence>
<proteinExistence type="inferred from homology"/>
<dbReference type="InterPro" id="IPR006151">
    <property type="entry name" value="Shikm_DH/Glu-tRNA_Rdtase"/>
</dbReference>
<dbReference type="UniPathway" id="UPA00251">
    <property type="reaction ID" value="UER00316"/>
</dbReference>
<evidence type="ECO:0000256" key="13">
    <source>
        <dbReference type="RuleBase" id="RU000584"/>
    </source>
</evidence>
<dbReference type="InterPro" id="IPR036291">
    <property type="entry name" value="NAD(P)-bd_dom_sf"/>
</dbReference>
<feature type="binding site" evidence="8 11">
    <location>
        <begin position="184"/>
        <end position="189"/>
    </location>
    <ligand>
        <name>NADP(+)</name>
        <dbReference type="ChEBI" id="CHEBI:58349"/>
    </ligand>
</feature>